<reference evidence="2" key="1">
    <citation type="submission" date="2021-09" db="EMBL/GenBank/DDBJ databases">
        <authorList>
            <consortium name="AG Swart"/>
            <person name="Singh M."/>
            <person name="Singh A."/>
            <person name="Seah K."/>
            <person name="Emmerich C."/>
        </authorList>
    </citation>
    <scope>NUCLEOTIDE SEQUENCE</scope>
    <source>
        <strain evidence="2">ATCC30299</strain>
    </source>
</reference>
<organism evidence="2 3">
    <name type="scientific">Blepharisma stoltei</name>
    <dbReference type="NCBI Taxonomy" id="1481888"/>
    <lineage>
        <taxon>Eukaryota</taxon>
        <taxon>Sar</taxon>
        <taxon>Alveolata</taxon>
        <taxon>Ciliophora</taxon>
        <taxon>Postciliodesmatophora</taxon>
        <taxon>Heterotrichea</taxon>
        <taxon>Heterotrichida</taxon>
        <taxon>Blepharismidae</taxon>
        <taxon>Blepharisma</taxon>
    </lineage>
</organism>
<comment type="caution">
    <text evidence="2">The sequence shown here is derived from an EMBL/GenBank/DDBJ whole genome shotgun (WGS) entry which is preliminary data.</text>
</comment>
<proteinExistence type="predicted"/>
<dbReference type="AlphaFoldDB" id="A0AAU9K0H4"/>
<dbReference type="InterPro" id="IPR007751">
    <property type="entry name" value="DUF676_lipase-like"/>
</dbReference>
<dbReference type="SUPFAM" id="SSF53474">
    <property type="entry name" value="alpha/beta-Hydrolases"/>
    <property type="match status" value="1"/>
</dbReference>
<gene>
    <name evidence="2" type="ORF">BSTOLATCC_MIC53808</name>
</gene>
<dbReference type="Gene3D" id="3.40.50.1820">
    <property type="entry name" value="alpha/beta hydrolase"/>
    <property type="match status" value="1"/>
</dbReference>
<dbReference type="PANTHER" id="PTHR12482">
    <property type="entry name" value="LIPASE ROG1-RELATED-RELATED"/>
    <property type="match status" value="1"/>
</dbReference>
<evidence type="ECO:0000313" key="3">
    <source>
        <dbReference type="Proteomes" id="UP001162131"/>
    </source>
</evidence>
<evidence type="ECO:0000259" key="1">
    <source>
        <dbReference type="Pfam" id="PF05057"/>
    </source>
</evidence>
<protein>
    <recommendedName>
        <fullName evidence="1">DUF676 domain-containing protein</fullName>
    </recommendedName>
</protein>
<name>A0AAU9K0H4_9CILI</name>
<dbReference type="InterPro" id="IPR029058">
    <property type="entry name" value="AB_hydrolase_fold"/>
</dbReference>
<sequence length="735" mass="84590">MSVQGVIEFALRLESFRNVDLFHQGVYGLRFSLYYMSDEEKNFAYPYNVIINTTPKSNLDPHFIQQMHVKDFSVESRKFLLRYCDEVVDFNETIYFRADMEIKEDFKQPHFKLLTELLYADLKGKLAPEDAFQAAGDGLEMITLSEVIYVLSFPRSFKSSYVPIIFDDDHSSILKATLHYVLLDYHFRGNLNEKKKKSDLSQSVSEFLFKSKNGSSKAYAGNVETDVIYNNFMKPLIKNFEKLREHYMQVVGKCLNEKERNKYGFLTIPQTLTLPGSAIQAPYPSLKEIKDTLQRTAASTEDNEPEDDVGEEQVKGEIPFSCRIASHDTRTIATAMLMEFNMVAGQIFQLWHRFLEVLQKSKSVSMVLVEKNQILIRQRLSTFLIRRVMRSKDLGMIVDDSKIEQTLRSVREKKYEMLNSKMKLPHIYDEVAFFNYQNCPIMVEEFCLLDTTIPNGTIELAGIDSSMLSRNRKTSGLSSHIIVFAHGYQGNSNDMRILKNRISLVFPSTFLFSSTTNEENTDLSIAELGKKLADEVIAYMEEFATYRPIGKLSFIGHSLGGLIIRAALPHLSSYSSHMHLFLTLSCPHLGVMEGASNILKAGMWVLKKFKKCISFKELTFADNENPINGLIYKLSDGFGLDWFSHMILISSPQDHYIPHYSARIEAPSNLSHSSVLREMAKKLLSKRERIHRIDVHYKEEIRSFDQWIGRAAHIECLENNKFMDSLVYLHPELFC</sequence>
<accession>A0AAU9K0H4</accession>
<dbReference type="PANTHER" id="PTHR12482:SF5">
    <property type="entry name" value="DUF676 DOMAIN-CONTAINING PROTEIN"/>
    <property type="match status" value="1"/>
</dbReference>
<feature type="domain" description="DUF676" evidence="1">
    <location>
        <begin position="479"/>
        <end position="661"/>
    </location>
</feature>
<dbReference type="Proteomes" id="UP001162131">
    <property type="component" value="Unassembled WGS sequence"/>
</dbReference>
<evidence type="ECO:0000313" key="2">
    <source>
        <dbReference type="EMBL" id="CAG9331745.1"/>
    </source>
</evidence>
<keyword evidence="3" id="KW-1185">Reference proteome</keyword>
<dbReference type="Pfam" id="PF05057">
    <property type="entry name" value="DUF676"/>
    <property type="match status" value="1"/>
</dbReference>
<dbReference type="InterPro" id="IPR044294">
    <property type="entry name" value="Lipase-like"/>
</dbReference>
<dbReference type="EMBL" id="CAJZBQ010000053">
    <property type="protein sequence ID" value="CAG9331745.1"/>
    <property type="molecule type" value="Genomic_DNA"/>
</dbReference>